<dbReference type="PANTHER" id="PTHR43861:SF1">
    <property type="entry name" value="TRANS-ACONITATE 2-METHYLTRANSFERASE"/>
    <property type="match status" value="1"/>
</dbReference>
<dbReference type="InterPro" id="IPR029063">
    <property type="entry name" value="SAM-dependent_MTases_sf"/>
</dbReference>
<keyword evidence="1" id="KW-0489">Methyltransferase</keyword>
<comment type="caution">
    <text evidence="1">The sequence shown here is derived from an EMBL/GenBank/DDBJ whole genome shotgun (WGS) entry which is preliminary data.</text>
</comment>
<evidence type="ECO:0000313" key="1">
    <source>
        <dbReference type="EMBL" id="MBU2710560.1"/>
    </source>
</evidence>
<evidence type="ECO:0000313" key="2">
    <source>
        <dbReference type="Proteomes" id="UP000690515"/>
    </source>
</evidence>
<keyword evidence="1" id="KW-0808">Transferase</keyword>
<dbReference type="GO" id="GO:0008168">
    <property type="term" value="F:methyltransferase activity"/>
    <property type="evidence" value="ECO:0007669"/>
    <property type="project" value="UniProtKB-KW"/>
</dbReference>
<gene>
    <name evidence="1" type="ORF">KCG35_05770</name>
</gene>
<proteinExistence type="predicted"/>
<organism evidence="1 2">
    <name type="scientific">Zooshikella harenae</name>
    <dbReference type="NCBI Taxonomy" id="2827238"/>
    <lineage>
        <taxon>Bacteria</taxon>
        <taxon>Pseudomonadati</taxon>
        <taxon>Pseudomonadota</taxon>
        <taxon>Gammaproteobacteria</taxon>
        <taxon>Oceanospirillales</taxon>
        <taxon>Zooshikellaceae</taxon>
        <taxon>Zooshikella</taxon>
    </lineage>
</organism>
<dbReference type="EMBL" id="JAGSOY010000008">
    <property type="protein sequence ID" value="MBU2710560.1"/>
    <property type="molecule type" value="Genomic_DNA"/>
</dbReference>
<keyword evidence="2" id="KW-1185">Reference proteome</keyword>
<dbReference type="RefSeq" id="WP_215818725.1">
    <property type="nucleotide sequence ID" value="NZ_JAGSOY010000008.1"/>
</dbReference>
<accession>A0ABS5Z996</accession>
<dbReference type="Proteomes" id="UP000690515">
    <property type="component" value="Unassembled WGS sequence"/>
</dbReference>
<sequence>MTILQEQQIIESWYKNAKSWTDAIKNKQIASREHTTNQAVIDAILTYSPKTVLDIGCGEGWLTRTLTSHNINTYGIDTVPELIAYAQHQGQGKFSLMSYDNINPNTIQDKFDIAVCNFSLFGKHSVNNLIKKIPRLLNDKGYFILQTLHPLIEHNNRVYQDGWREGSWCSCGNSFSDPAPWYFRTLASWVDLLADCHFLVTSIKEPKPQDTPHPLSIIFICQKTEIDHHTS</sequence>
<name>A0ABS5Z996_9GAMM</name>
<reference evidence="1 2" key="1">
    <citation type="submission" date="2021-04" db="EMBL/GenBank/DDBJ databases">
        <authorList>
            <person name="Pira H."/>
            <person name="Risdian C."/>
            <person name="Wink J."/>
        </authorList>
    </citation>
    <scope>NUCLEOTIDE SEQUENCE [LARGE SCALE GENOMIC DNA]</scope>
    <source>
        <strain evidence="1 2">WH53</strain>
    </source>
</reference>
<dbReference type="CDD" id="cd02440">
    <property type="entry name" value="AdoMet_MTases"/>
    <property type="match status" value="1"/>
</dbReference>
<dbReference type="Gene3D" id="3.40.50.150">
    <property type="entry name" value="Vaccinia Virus protein VP39"/>
    <property type="match status" value="1"/>
</dbReference>
<dbReference type="GO" id="GO:0032259">
    <property type="term" value="P:methylation"/>
    <property type="evidence" value="ECO:0007669"/>
    <property type="project" value="UniProtKB-KW"/>
</dbReference>
<dbReference type="SUPFAM" id="SSF53335">
    <property type="entry name" value="S-adenosyl-L-methionine-dependent methyltransferases"/>
    <property type="match status" value="1"/>
</dbReference>
<dbReference type="Pfam" id="PF13489">
    <property type="entry name" value="Methyltransf_23"/>
    <property type="match status" value="1"/>
</dbReference>
<protein>
    <submittedName>
        <fullName evidence="1">Methyltransferase domain-containing protein</fullName>
    </submittedName>
</protein>
<dbReference type="PANTHER" id="PTHR43861">
    <property type="entry name" value="TRANS-ACONITATE 2-METHYLTRANSFERASE-RELATED"/>
    <property type="match status" value="1"/>
</dbReference>